<dbReference type="Pfam" id="PF17064">
    <property type="entry name" value="QVR"/>
    <property type="match status" value="1"/>
</dbReference>
<evidence type="ECO:0000256" key="1">
    <source>
        <dbReference type="ARBA" id="ARBA00022729"/>
    </source>
</evidence>
<keyword evidence="3" id="KW-1133">Transmembrane helix</keyword>
<keyword evidence="3" id="KW-0472">Membrane</keyword>
<gene>
    <name evidence="4" type="ORF">BaRGS_00031851</name>
</gene>
<evidence type="ECO:0000313" key="5">
    <source>
        <dbReference type="Proteomes" id="UP001519460"/>
    </source>
</evidence>
<feature type="non-terminal residue" evidence="4">
    <location>
        <position position="1"/>
    </location>
</feature>
<dbReference type="AlphaFoldDB" id="A0ABD0JQV8"/>
<dbReference type="InterPro" id="IPR050975">
    <property type="entry name" value="Sleep_regulator"/>
</dbReference>
<keyword evidence="5" id="KW-1185">Reference proteome</keyword>
<proteinExistence type="predicted"/>
<evidence type="ECO:0000256" key="3">
    <source>
        <dbReference type="SAM" id="Phobius"/>
    </source>
</evidence>
<evidence type="ECO:0000256" key="2">
    <source>
        <dbReference type="ARBA" id="ARBA00023180"/>
    </source>
</evidence>
<comment type="caution">
    <text evidence="4">The sequence shown here is derived from an EMBL/GenBank/DDBJ whole genome shotgun (WGS) entry which is preliminary data.</text>
</comment>
<dbReference type="Proteomes" id="UP001519460">
    <property type="component" value="Unassembled WGS sequence"/>
</dbReference>
<dbReference type="InterPro" id="IPR031424">
    <property type="entry name" value="QVR-like"/>
</dbReference>
<keyword evidence="3" id="KW-0812">Transmembrane</keyword>
<dbReference type="PANTHER" id="PTHR33562">
    <property type="entry name" value="ATILLA, ISOFORM B-RELATED-RELATED"/>
    <property type="match status" value="1"/>
</dbReference>
<keyword evidence="1" id="KW-0732">Signal</keyword>
<evidence type="ECO:0008006" key="6">
    <source>
        <dbReference type="Google" id="ProtNLM"/>
    </source>
</evidence>
<accession>A0ABD0JQV8</accession>
<reference evidence="4 5" key="1">
    <citation type="journal article" date="2023" name="Sci. Data">
        <title>Genome assembly of the Korean intertidal mud-creeper Batillaria attramentaria.</title>
        <authorList>
            <person name="Patra A.K."/>
            <person name="Ho P.T."/>
            <person name="Jun S."/>
            <person name="Lee S.J."/>
            <person name="Kim Y."/>
            <person name="Won Y.J."/>
        </authorList>
    </citation>
    <scope>NUCLEOTIDE SEQUENCE [LARGE SCALE GENOMIC DNA]</scope>
    <source>
        <strain evidence="4">Wonlab-2016</strain>
    </source>
</reference>
<protein>
    <recommendedName>
        <fullName evidence="6">Protein quiver</fullName>
    </recommendedName>
</protein>
<name>A0ABD0JQV8_9CAEN</name>
<keyword evidence="2" id="KW-0325">Glycoprotein</keyword>
<feature type="transmembrane region" description="Helical" evidence="3">
    <location>
        <begin position="154"/>
        <end position="174"/>
    </location>
</feature>
<dbReference type="PANTHER" id="PTHR33562:SF29">
    <property type="entry name" value="PROTEIN SLEEPLESS"/>
    <property type="match status" value="1"/>
</dbReference>
<dbReference type="EMBL" id="JACVVK020000362">
    <property type="protein sequence ID" value="KAK7476912.1"/>
    <property type="molecule type" value="Genomic_DNA"/>
</dbReference>
<organism evidence="4 5">
    <name type="scientific">Batillaria attramentaria</name>
    <dbReference type="NCBI Taxonomy" id="370345"/>
    <lineage>
        <taxon>Eukaryota</taxon>
        <taxon>Metazoa</taxon>
        <taxon>Spiralia</taxon>
        <taxon>Lophotrochozoa</taxon>
        <taxon>Mollusca</taxon>
        <taxon>Gastropoda</taxon>
        <taxon>Caenogastropoda</taxon>
        <taxon>Sorbeoconcha</taxon>
        <taxon>Cerithioidea</taxon>
        <taxon>Batillariidae</taxon>
        <taxon>Batillaria</taxon>
    </lineage>
</organism>
<evidence type="ECO:0000313" key="4">
    <source>
        <dbReference type="EMBL" id="KAK7476912.1"/>
    </source>
</evidence>
<sequence length="175" mass="19379">TIECYQCNAYFQGRTQTCEEPFNKTGCIACMKVVTKVKLRDSGFIMGWERGYCLQCHECTTIETPEGCLDPYDGEEMADNMGDCDDGSHCLKYKTVVKLRDSGYIMGWERDSIVVTRACEPSNDLPEGCVKWEGAGGFTIKCRCASDGCNSAGFLRPGVIPVLAVLAAFLFLFVR</sequence>